<comment type="similarity">
    <text evidence="2 7">Belongs to the DPM3 family.</text>
</comment>
<gene>
    <name evidence="8" type="ORF">PAPYR_12453</name>
</gene>
<protein>
    <recommendedName>
        <fullName evidence="7">Dolichol-phosphate mannosyltransferase subunit 3</fullName>
    </recommendedName>
</protein>
<dbReference type="PANTHER" id="PTHR16433:SF0">
    <property type="entry name" value="DOLICHOL-PHOSPHATE MANNOSYLTRANSFERASE SUBUNIT 3"/>
    <property type="match status" value="1"/>
</dbReference>
<dbReference type="Proteomes" id="UP001141327">
    <property type="component" value="Unassembled WGS sequence"/>
</dbReference>
<accession>A0ABQ8U3H1</accession>
<comment type="subcellular location">
    <subcellularLocation>
        <location evidence="1 7">Endoplasmic reticulum membrane</location>
        <topology evidence="1 7">Multi-pass membrane protein</topology>
    </subcellularLocation>
</comment>
<comment type="function">
    <text evidence="7">Stabilizer subunit of the dolichol-phosphate mannose (DPM) synthase complex; tethers catalytic subunit to the ER.</text>
</comment>
<proteinExistence type="inferred from homology"/>
<keyword evidence="9" id="KW-1185">Reference proteome</keyword>
<evidence type="ECO:0000256" key="1">
    <source>
        <dbReference type="ARBA" id="ARBA00004477"/>
    </source>
</evidence>
<keyword evidence="5 7" id="KW-1133">Transmembrane helix</keyword>
<evidence type="ECO:0000256" key="7">
    <source>
        <dbReference type="RuleBase" id="RU365085"/>
    </source>
</evidence>
<evidence type="ECO:0000256" key="6">
    <source>
        <dbReference type="ARBA" id="ARBA00023136"/>
    </source>
</evidence>
<comment type="subunit">
    <text evidence="7">Component of the dolichol-phosphate mannose (DPM) synthase complex.</text>
</comment>
<dbReference type="Pfam" id="PF08285">
    <property type="entry name" value="DPM3"/>
    <property type="match status" value="1"/>
</dbReference>
<evidence type="ECO:0000256" key="3">
    <source>
        <dbReference type="ARBA" id="ARBA00022692"/>
    </source>
</evidence>
<evidence type="ECO:0000313" key="8">
    <source>
        <dbReference type="EMBL" id="KAJ4453158.1"/>
    </source>
</evidence>
<comment type="caution">
    <text evidence="8">The sequence shown here is derived from an EMBL/GenBank/DDBJ whole genome shotgun (WGS) entry which is preliminary data.</text>
</comment>
<feature type="transmembrane region" description="Helical" evidence="7">
    <location>
        <begin position="6"/>
        <end position="24"/>
    </location>
</feature>
<evidence type="ECO:0000256" key="5">
    <source>
        <dbReference type="ARBA" id="ARBA00022989"/>
    </source>
</evidence>
<keyword evidence="6 7" id="KW-0472">Membrane</keyword>
<evidence type="ECO:0000313" key="9">
    <source>
        <dbReference type="Proteomes" id="UP001141327"/>
    </source>
</evidence>
<dbReference type="PANTHER" id="PTHR16433">
    <property type="entry name" value="DOLICHOL-PHOSPHATE MANNOSYLTRANSFERASE SUBUNIT 3"/>
    <property type="match status" value="1"/>
</dbReference>
<evidence type="ECO:0000256" key="2">
    <source>
        <dbReference type="ARBA" id="ARBA00010430"/>
    </source>
</evidence>
<dbReference type="InterPro" id="IPR013174">
    <property type="entry name" value="DPM3"/>
</dbReference>
<sequence>MASRGVQFLVLLSAIFGMWLALILKFSKQSTGYVKYAIYGFPIILGFLFGCYSGFSVIYNMIIFRTCPQKAEDLKKDVQEAKDFYASRGVRFD</sequence>
<feature type="transmembrane region" description="Helical" evidence="7">
    <location>
        <begin position="36"/>
        <end position="59"/>
    </location>
</feature>
<comment type="pathway">
    <text evidence="7">Protein modification; protein glycosylation.</text>
</comment>
<keyword evidence="4 7" id="KW-0256">Endoplasmic reticulum</keyword>
<reference evidence="8" key="1">
    <citation type="journal article" date="2022" name="bioRxiv">
        <title>Genomics of Preaxostyla Flagellates Illuminates Evolutionary Transitions and the Path Towards Mitochondrial Loss.</title>
        <authorList>
            <person name="Novak L.V.F."/>
            <person name="Treitli S.C."/>
            <person name="Pyrih J."/>
            <person name="Halakuc P."/>
            <person name="Pipaliya S.V."/>
            <person name="Vacek V."/>
            <person name="Brzon O."/>
            <person name="Soukal P."/>
            <person name="Eme L."/>
            <person name="Dacks J.B."/>
            <person name="Karnkowska A."/>
            <person name="Elias M."/>
            <person name="Hampl V."/>
        </authorList>
    </citation>
    <scope>NUCLEOTIDE SEQUENCE</scope>
    <source>
        <strain evidence="8">RCP-MX</strain>
    </source>
</reference>
<organism evidence="8 9">
    <name type="scientific">Paratrimastix pyriformis</name>
    <dbReference type="NCBI Taxonomy" id="342808"/>
    <lineage>
        <taxon>Eukaryota</taxon>
        <taxon>Metamonada</taxon>
        <taxon>Preaxostyla</taxon>
        <taxon>Paratrimastigidae</taxon>
        <taxon>Paratrimastix</taxon>
    </lineage>
</organism>
<evidence type="ECO:0000256" key="4">
    <source>
        <dbReference type="ARBA" id="ARBA00022824"/>
    </source>
</evidence>
<dbReference type="EMBL" id="JAPMOS010000306">
    <property type="protein sequence ID" value="KAJ4453158.1"/>
    <property type="molecule type" value="Genomic_DNA"/>
</dbReference>
<name>A0ABQ8U3H1_9EUKA</name>
<keyword evidence="3 7" id="KW-0812">Transmembrane</keyword>